<evidence type="ECO:0000256" key="6">
    <source>
        <dbReference type="ARBA" id="ARBA00022759"/>
    </source>
</evidence>
<dbReference type="GO" id="GO:0004523">
    <property type="term" value="F:RNA-DNA hybrid ribonuclease activity"/>
    <property type="evidence" value="ECO:0007669"/>
    <property type="project" value="UniProtKB-EC"/>
</dbReference>
<dbReference type="InterPro" id="IPR012337">
    <property type="entry name" value="RNaseH-like_sf"/>
</dbReference>
<keyword evidence="5" id="KW-0479">Metal-binding</keyword>
<dbReference type="InterPro" id="IPR002156">
    <property type="entry name" value="RNaseH_domain"/>
</dbReference>
<evidence type="ECO:0000256" key="7">
    <source>
        <dbReference type="ARBA" id="ARBA00022801"/>
    </source>
</evidence>
<protein>
    <recommendedName>
        <fullName evidence="3">ribonuclease H</fullName>
        <ecNumber evidence="3">3.1.26.4</ecNumber>
    </recommendedName>
</protein>
<gene>
    <name evidence="9" type="ORF">B0H15DRAFT_934485</name>
</gene>
<organism evidence="9 10">
    <name type="scientific">Mycena belliarum</name>
    <dbReference type="NCBI Taxonomy" id="1033014"/>
    <lineage>
        <taxon>Eukaryota</taxon>
        <taxon>Fungi</taxon>
        <taxon>Dikarya</taxon>
        <taxon>Basidiomycota</taxon>
        <taxon>Agaricomycotina</taxon>
        <taxon>Agaricomycetes</taxon>
        <taxon>Agaricomycetidae</taxon>
        <taxon>Agaricales</taxon>
        <taxon>Marasmiineae</taxon>
        <taxon>Mycenaceae</taxon>
        <taxon>Mycena</taxon>
    </lineage>
</organism>
<evidence type="ECO:0000256" key="3">
    <source>
        <dbReference type="ARBA" id="ARBA00012180"/>
    </source>
</evidence>
<comment type="similarity">
    <text evidence="2">Belongs to the RNase H family.</text>
</comment>
<evidence type="ECO:0000256" key="5">
    <source>
        <dbReference type="ARBA" id="ARBA00022723"/>
    </source>
</evidence>
<evidence type="ECO:0000259" key="8">
    <source>
        <dbReference type="PROSITE" id="PS50879"/>
    </source>
</evidence>
<dbReference type="CDD" id="cd13934">
    <property type="entry name" value="RNase_H_Dikarya_like"/>
    <property type="match status" value="1"/>
</dbReference>
<proteinExistence type="inferred from homology"/>
<keyword evidence="7" id="KW-0378">Hydrolase</keyword>
<keyword evidence="10" id="KW-1185">Reference proteome</keyword>
<dbReference type="Pfam" id="PF00075">
    <property type="entry name" value="RNase_H"/>
    <property type="match status" value="1"/>
</dbReference>
<reference evidence="9" key="1">
    <citation type="submission" date="2023-03" db="EMBL/GenBank/DDBJ databases">
        <title>Massive genome expansion in bonnet fungi (Mycena s.s.) driven by repeated elements and novel gene families across ecological guilds.</title>
        <authorList>
            <consortium name="Lawrence Berkeley National Laboratory"/>
            <person name="Harder C.B."/>
            <person name="Miyauchi S."/>
            <person name="Viragh M."/>
            <person name="Kuo A."/>
            <person name="Thoen E."/>
            <person name="Andreopoulos B."/>
            <person name="Lu D."/>
            <person name="Skrede I."/>
            <person name="Drula E."/>
            <person name="Henrissat B."/>
            <person name="Morin E."/>
            <person name="Kohler A."/>
            <person name="Barry K."/>
            <person name="LaButti K."/>
            <person name="Morin E."/>
            <person name="Salamov A."/>
            <person name="Lipzen A."/>
            <person name="Mereny Z."/>
            <person name="Hegedus B."/>
            <person name="Baldrian P."/>
            <person name="Stursova M."/>
            <person name="Weitz H."/>
            <person name="Taylor A."/>
            <person name="Grigoriev I.V."/>
            <person name="Nagy L.G."/>
            <person name="Martin F."/>
            <person name="Kauserud H."/>
        </authorList>
    </citation>
    <scope>NUCLEOTIDE SEQUENCE</scope>
    <source>
        <strain evidence="9">CBHHK173m</strain>
    </source>
</reference>
<accession>A0AAD6TSC8</accession>
<comment type="caution">
    <text evidence="9">The sequence shown here is derived from an EMBL/GenBank/DDBJ whole genome shotgun (WGS) entry which is preliminary data.</text>
</comment>
<dbReference type="Gene3D" id="3.30.420.10">
    <property type="entry name" value="Ribonuclease H-like superfamily/Ribonuclease H"/>
    <property type="match status" value="1"/>
</dbReference>
<name>A0AAD6TSC8_9AGAR</name>
<keyword evidence="6" id="KW-0255">Endonuclease</keyword>
<dbReference type="EC" id="3.1.26.4" evidence="3"/>
<dbReference type="SUPFAM" id="SSF53098">
    <property type="entry name" value="Ribonuclease H-like"/>
    <property type="match status" value="1"/>
</dbReference>
<dbReference type="GO" id="GO:0043137">
    <property type="term" value="P:DNA replication, removal of RNA primer"/>
    <property type="evidence" value="ECO:0007669"/>
    <property type="project" value="TreeGrafter"/>
</dbReference>
<evidence type="ECO:0000313" key="9">
    <source>
        <dbReference type="EMBL" id="KAJ7075950.1"/>
    </source>
</evidence>
<keyword evidence="4" id="KW-0540">Nuclease</keyword>
<evidence type="ECO:0000256" key="2">
    <source>
        <dbReference type="ARBA" id="ARBA00005300"/>
    </source>
</evidence>
<dbReference type="Proteomes" id="UP001222325">
    <property type="component" value="Unassembled WGS sequence"/>
</dbReference>
<dbReference type="PANTHER" id="PTHR10642:SF26">
    <property type="entry name" value="RIBONUCLEASE H1"/>
    <property type="match status" value="1"/>
</dbReference>
<evidence type="ECO:0000256" key="1">
    <source>
        <dbReference type="ARBA" id="ARBA00000077"/>
    </source>
</evidence>
<dbReference type="EMBL" id="JARJCN010000087">
    <property type="protein sequence ID" value="KAJ7075950.1"/>
    <property type="molecule type" value="Genomic_DNA"/>
</dbReference>
<dbReference type="InterPro" id="IPR036397">
    <property type="entry name" value="RNaseH_sf"/>
</dbReference>
<evidence type="ECO:0000256" key="4">
    <source>
        <dbReference type="ARBA" id="ARBA00022722"/>
    </source>
</evidence>
<comment type="catalytic activity">
    <reaction evidence="1">
        <text>Endonucleolytic cleavage to 5'-phosphomonoester.</text>
        <dbReference type="EC" id="3.1.26.4"/>
    </reaction>
</comment>
<dbReference type="InterPro" id="IPR050092">
    <property type="entry name" value="RNase_H"/>
</dbReference>
<dbReference type="PANTHER" id="PTHR10642">
    <property type="entry name" value="RIBONUCLEASE H1"/>
    <property type="match status" value="1"/>
</dbReference>
<sequence>MDYDSESEDQPRTVADVAGDFRILGDSDPANAFKLQDFKLPQVQTADGRWVPFEGVLAFRPVPDPQTVIHAKSSMGNGNNGVWTGTRFEAPANTTPDFMFPVRRVNNTTSLILRRFCIRRRFVPAISHLKTMMIYTDGACASNGLDSPRGGFAFVFNLSADGKGGAALEQKGPSGQVHAHTSNRAELRAVIAALKFRTWWGEGWRRVVIVTDSEYVSEGATTRMRTWAGRGWRTAAGSPAANRDLWEALSDLLGGYAMGGCEISFWRVPRNMNSLADAAAKAAIELPGSEEFAHPLGFLV</sequence>
<dbReference type="GO" id="GO:0046872">
    <property type="term" value="F:metal ion binding"/>
    <property type="evidence" value="ECO:0007669"/>
    <property type="project" value="UniProtKB-KW"/>
</dbReference>
<dbReference type="GO" id="GO:0003676">
    <property type="term" value="F:nucleic acid binding"/>
    <property type="evidence" value="ECO:0007669"/>
    <property type="project" value="InterPro"/>
</dbReference>
<dbReference type="PROSITE" id="PS50879">
    <property type="entry name" value="RNASE_H_1"/>
    <property type="match status" value="1"/>
</dbReference>
<evidence type="ECO:0000313" key="10">
    <source>
        <dbReference type="Proteomes" id="UP001222325"/>
    </source>
</evidence>
<dbReference type="AlphaFoldDB" id="A0AAD6TSC8"/>
<feature type="domain" description="RNase H type-1" evidence="8">
    <location>
        <begin position="128"/>
        <end position="285"/>
    </location>
</feature>